<dbReference type="Proteomes" id="UP000663851">
    <property type="component" value="Unassembled WGS sequence"/>
</dbReference>
<feature type="signal peptide" evidence="1">
    <location>
        <begin position="1"/>
        <end position="25"/>
    </location>
</feature>
<evidence type="ECO:0000313" key="2">
    <source>
        <dbReference type="EMBL" id="CAF3336841.1"/>
    </source>
</evidence>
<name>A0A818LFS9_9BILA</name>
<dbReference type="EMBL" id="CAJOBS010001217">
    <property type="protein sequence ID" value="CAF4703666.1"/>
    <property type="molecule type" value="Genomic_DNA"/>
</dbReference>
<evidence type="ECO:0000313" key="8">
    <source>
        <dbReference type="Proteomes" id="UP000663865"/>
    </source>
</evidence>
<comment type="caution">
    <text evidence="4">The sequence shown here is derived from an EMBL/GenBank/DDBJ whole genome shotgun (WGS) entry which is preliminary data.</text>
</comment>
<dbReference type="AlphaFoldDB" id="A0A818LFS9"/>
<dbReference type="EMBL" id="CAJNYV010003467">
    <property type="protein sequence ID" value="CAF3576899.1"/>
    <property type="molecule type" value="Genomic_DNA"/>
</dbReference>
<dbReference type="Proteomes" id="UP000663869">
    <property type="component" value="Unassembled WGS sequence"/>
</dbReference>
<evidence type="ECO:0000313" key="3">
    <source>
        <dbReference type="EMBL" id="CAF3506514.1"/>
    </source>
</evidence>
<dbReference type="Proteomes" id="UP000663838">
    <property type="component" value="Unassembled WGS sequence"/>
</dbReference>
<dbReference type="EMBL" id="CAJNYD010003399">
    <property type="protein sequence ID" value="CAF3506514.1"/>
    <property type="molecule type" value="Genomic_DNA"/>
</dbReference>
<sequence>MKTSTYISILLWIVYVFIKIDKSHSFDFQNQDEIDEKVIQHDYIDDKSSSVDEYGSIHKPFSVPNHPPLNVHRSESAEKYFGWANKTNRPVEYFRARRFWLFMKKDDQGVHPESVSGAGGSSNSLSQGIWRSGIVGRRRRR</sequence>
<dbReference type="Proteomes" id="UP000663862">
    <property type="component" value="Unassembled WGS sequence"/>
</dbReference>
<dbReference type="EMBL" id="CAJOBQ010000081">
    <property type="protein sequence ID" value="CAF4248194.1"/>
    <property type="molecule type" value="Genomic_DNA"/>
</dbReference>
<dbReference type="Proteomes" id="UP000663865">
    <property type="component" value="Unassembled WGS sequence"/>
</dbReference>
<evidence type="ECO:0000313" key="6">
    <source>
        <dbReference type="EMBL" id="CAF4248194.1"/>
    </source>
</evidence>
<keyword evidence="1" id="KW-0732">Signal</keyword>
<evidence type="ECO:0000313" key="7">
    <source>
        <dbReference type="EMBL" id="CAF4703666.1"/>
    </source>
</evidence>
<dbReference type="EMBL" id="CAJOBO010000071">
    <property type="protein sequence ID" value="CAF4119220.1"/>
    <property type="molecule type" value="Genomic_DNA"/>
</dbReference>
<gene>
    <name evidence="2" type="ORF">FME351_LOCUS3191</name>
    <name evidence="5" type="ORF">HFQ381_LOCUS2216</name>
    <name evidence="4" type="ORF">KIK155_LOCUS19744</name>
    <name evidence="3" type="ORF">LUA448_LOCUS25615</name>
    <name evidence="7" type="ORF">TOA249_LOCUS17212</name>
    <name evidence="6" type="ORF">TSG867_LOCUS2908</name>
</gene>
<evidence type="ECO:0000313" key="5">
    <source>
        <dbReference type="EMBL" id="CAF4119220.1"/>
    </source>
</evidence>
<reference evidence="4" key="1">
    <citation type="submission" date="2021-02" db="EMBL/GenBank/DDBJ databases">
        <authorList>
            <person name="Nowell W R."/>
        </authorList>
    </citation>
    <scope>NUCLEOTIDE SEQUENCE</scope>
</reference>
<proteinExistence type="predicted"/>
<dbReference type="Proteomes" id="UP000663833">
    <property type="component" value="Unassembled WGS sequence"/>
</dbReference>
<protein>
    <submittedName>
        <fullName evidence="4">Uncharacterized protein</fullName>
    </submittedName>
</protein>
<dbReference type="EMBL" id="CAJNYU010000183">
    <property type="protein sequence ID" value="CAF3336841.1"/>
    <property type="molecule type" value="Genomic_DNA"/>
</dbReference>
<accession>A0A818LFS9</accession>
<feature type="chain" id="PRO_5035615378" evidence="1">
    <location>
        <begin position="26"/>
        <end position="141"/>
    </location>
</feature>
<evidence type="ECO:0000313" key="4">
    <source>
        <dbReference type="EMBL" id="CAF3576899.1"/>
    </source>
</evidence>
<evidence type="ECO:0000256" key="1">
    <source>
        <dbReference type="SAM" id="SignalP"/>
    </source>
</evidence>
<organism evidence="4 8">
    <name type="scientific">Rotaria socialis</name>
    <dbReference type="NCBI Taxonomy" id="392032"/>
    <lineage>
        <taxon>Eukaryota</taxon>
        <taxon>Metazoa</taxon>
        <taxon>Spiralia</taxon>
        <taxon>Gnathifera</taxon>
        <taxon>Rotifera</taxon>
        <taxon>Eurotatoria</taxon>
        <taxon>Bdelloidea</taxon>
        <taxon>Philodinida</taxon>
        <taxon>Philodinidae</taxon>
        <taxon>Rotaria</taxon>
    </lineage>
</organism>